<evidence type="ECO:0000256" key="1">
    <source>
        <dbReference type="SAM" id="Phobius"/>
    </source>
</evidence>
<keyword evidence="1" id="KW-0812">Transmembrane</keyword>
<proteinExistence type="predicted"/>
<feature type="transmembrane region" description="Helical" evidence="1">
    <location>
        <begin position="20"/>
        <end position="42"/>
    </location>
</feature>
<evidence type="ECO:0000313" key="2">
    <source>
        <dbReference type="EMBL" id="PIU73669.1"/>
    </source>
</evidence>
<comment type="caution">
    <text evidence="2">The sequence shown here is derived from an EMBL/GenBank/DDBJ whole genome shotgun (WGS) entry which is preliminary data.</text>
</comment>
<dbReference type="EMBL" id="PEWA01000014">
    <property type="protein sequence ID" value="PIU73669.1"/>
    <property type="molecule type" value="Genomic_DNA"/>
</dbReference>
<accession>A0A2M7ASR7</accession>
<reference evidence="3" key="1">
    <citation type="submission" date="2017-09" db="EMBL/GenBank/DDBJ databases">
        <title>Depth-based differentiation of microbial function through sediment-hosted aquifers and enrichment of novel symbionts in the deep terrestrial subsurface.</title>
        <authorList>
            <person name="Probst A.J."/>
            <person name="Ladd B."/>
            <person name="Jarett J.K."/>
            <person name="Geller-Mcgrath D.E."/>
            <person name="Sieber C.M.K."/>
            <person name="Emerson J.B."/>
            <person name="Anantharaman K."/>
            <person name="Thomas B.C."/>
            <person name="Malmstrom R."/>
            <person name="Stieglmeier M."/>
            <person name="Klingl A."/>
            <person name="Woyke T."/>
            <person name="Ryan C.M."/>
            <person name="Banfield J.F."/>
        </authorList>
    </citation>
    <scope>NUCLEOTIDE SEQUENCE [LARGE SCALE GENOMIC DNA]</scope>
</reference>
<protein>
    <submittedName>
        <fullName evidence="2">Uncharacterized protein</fullName>
    </submittedName>
</protein>
<keyword evidence="1" id="KW-1133">Transmembrane helix</keyword>
<name>A0A2M7ASR7_9BACT</name>
<keyword evidence="1" id="KW-0472">Membrane</keyword>
<organism evidence="2 3">
    <name type="scientific">Candidatus Shapirobacteria bacterium CG06_land_8_20_14_3_00_40_12</name>
    <dbReference type="NCBI Taxonomy" id="1974881"/>
    <lineage>
        <taxon>Bacteria</taxon>
        <taxon>Candidatus Shapironibacteriota</taxon>
    </lineage>
</organism>
<evidence type="ECO:0000313" key="3">
    <source>
        <dbReference type="Proteomes" id="UP000231407"/>
    </source>
</evidence>
<gene>
    <name evidence="2" type="ORF">COS78_01090</name>
</gene>
<sequence length="63" mass="6885">MPLSNKKPTGNINPVLNIKGFSLVVLLNSPLPTFLNVIAASIHKFLWGNSYPFKNTSIIGLSF</sequence>
<dbReference type="AlphaFoldDB" id="A0A2M7ASR7"/>
<dbReference type="Proteomes" id="UP000231407">
    <property type="component" value="Unassembled WGS sequence"/>
</dbReference>